<proteinExistence type="predicted"/>
<name>A0ABT4LMK5_9PROT</name>
<dbReference type="InterPro" id="IPR011004">
    <property type="entry name" value="Trimer_LpxA-like_sf"/>
</dbReference>
<dbReference type="GO" id="GO:0016746">
    <property type="term" value="F:acyltransferase activity"/>
    <property type="evidence" value="ECO:0007669"/>
    <property type="project" value="UniProtKB-KW"/>
</dbReference>
<keyword evidence="1" id="KW-0808">Transferase</keyword>
<reference evidence="4" key="1">
    <citation type="submission" date="2022-12" db="EMBL/GenBank/DDBJ databases">
        <title>Bacterial isolates from different developmental stages of Nematostella vectensis.</title>
        <authorList>
            <person name="Fraune S."/>
        </authorList>
    </citation>
    <scope>NUCLEOTIDE SEQUENCE</scope>
    <source>
        <strain evidence="4">G21630-S1</strain>
    </source>
</reference>
<evidence type="ECO:0000313" key="5">
    <source>
        <dbReference type="Proteomes" id="UP001069802"/>
    </source>
</evidence>
<dbReference type="Gene3D" id="2.160.10.10">
    <property type="entry name" value="Hexapeptide repeat proteins"/>
    <property type="match status" value="1"/>
</dbReference>
<sequence length="190" mass="20343">MCNLLISEIKDWIYSISRSIPGQSGFWIRKKLLQYSGLKFGDNTGINVGFFISGIPNITLGNNVSFGRNCCLESSKGVIKIGNNCALNHNVTLSSDFGEIIIDSGALIGPNTFISSSNHIIKGRREIREQGHKKGNVRIGTETWIGANVTILSGAKIGEGAVIAAGSLVRGRIPPFAIAAGIPAVVKKYR</sequence>
<dbReference type="PROSITE" id="PS00101">
    <property type="entry name" value="HEXAPEP_TRANSFERASES"/>
    <property type="match status" value="1"/>
</dbReference>
<evidence type="ECO:0000256" key="2">
    <source>
        <dbReference type="ARBA" id="ARBA00022737"/>
    </source>
</evidence>
<dbReference type="SUPFAM" id="SSF51161">
    <property type="entry name" value="Trimeric LpxA-like enzymes"/>
    <property type="match status" value="1"/>
</dbReference>
<dbReference type="InterPro" id="IPR018357">
    <property type="entry name" value="Hexapep_transf_CS"/>
</dbReference>
<gene>
    <name evidence="4" type="ORF">O4H49_16250</name>
</gene>
<dbReference type="Pfam" id="PF00132">
    <property type="entry name" value="Hexapep"/>
    <property type="match status" value="1"/>
</dbReference>
<comment type="caution">
    <text evidence="4">The sequence shown here is derived from an EMBL/GenBank/DDBJ whole genome shotgun (WGS) entry which is preliminary data.</text>
</comment>
<dbReference type="RefSeq" id="WP_269424490.1">
    <property type="nucleotide sequence ID" value="NZ_JAPWGY010000007.1"/>
</dbReference>
<keyword evidence="3 4" id="KW-0012">Acyltransferase</keyword>
<dbReference type="CDD" id="cd04647">
    <property type="entry name" value="LbH_MAT_like"/>
    <property type="match status" value="1"/>
</dbReference>
<dbReference type="InterPro" id="IPR051159">
    <property type="entry name" value="Hexapeptide_acetyltransf"/>
</dbReference>
<evidence type="ECO:0000256" key="1">
    <source>
        <dbReference type="ARBA" id="ARBA00022679"/>
    </source>
</evidence>
<dbReference type="EMBL" id="JAPWGY010000007">
    <property type="protein sequence ID" value="MCZ4282339.1"/>
    <property type="molecule type" value="Genomic_DNA"/>
</dbReference>
<protein>
    <submittedName>
        <fullName evidence="4">Acyltransferase</fullName>
    </submittedName>
</protein>
<dbReference type="Proteomes" id="UP001069802">
    <property type="component" value="Unassembled WGS sequence"/>
</dbReference>
<keyword evidence="2" id="KW-0677">Repeat</keyword>
<dbReference type="InterPro" id="IPR001451">
    <property type="entry name" value="Hexapep"/>
</dbReference>
<evidence type="ECO:0000313" key="4">
    <source>
        <dbReference type="EMBL" id="MCZ4282339.1"/>
    </source>
</evidence>
<evidence type="ECO:0000256" key="3">
    <source>
        <dbReference type="ARBA" id="ARBA00023315"/>
    </source>
</evidence>
<organism evidence="4 5">
    <name type="scientific">Kiloniella laminariae</name>
    <dbReference type="NCBI Taxonomy" id="454162"/>
    <lineage>
        <taxon>Bacteria</taxon>
        <taxon>Pseudomonadati</taxon>
        <taxon>Pseudomonadota</taxon>
        <taxon>Alphaproteobacteria</taxon>
        <taxon>Rhodospirillales</taxon>
        <taxon>Kiloniellaceae</taxon>
        <taxon>Kiloniella</taxon>
    </lineage>
</organism>
<dbReference type="PANTHER" id="PTHR23416">
    <property type="entry name" value="SIALIC ACID SYNTHASE-RELATED"/>
    <property type="match status" value="1"/>
</dbReference>
<keyword evidence="5" id="KW-1185">Reference proteome</keyword>
<accession>A0ABT4LMK5</accession>